<keyword evidence="2" id="KW-1185">Reference proteome</keyword>
<dbReference type="KEGG" id="abas:ACPOL_2652"/>
<dbReference type="Proteomes" id="UP000253606">
    <property type="component" value="Chromosome"/>
</dbReference>
<protein>
    <submittedName>
        <fullName evidence="1">Uncharacterized protein</fullName>
    </submittedName>
</protein>
<reference evidence="1 2" key="1">
    <citation type="journal article" date="2018" name="Front. Microbiol.">
        <title>Hydrolytic Capabilities as a Key to Environmental Success: Chitinolytic and Cellulolytic Acidobacteria From Acidic Sub-arctic Soils and Boreal Peatlands.</title>
        <authorList>
            <person name="Belova S.E."/>
            <person name="Ravin N.V."/>
            <person name="Pankratov T.A."/>
            <person name="Rakitin A.L."/>
            <person name="Ivanova A.A."/>
            <person name="Beletsky A.V."/>
            <person name="Mardanov A.V."/>
            <person name="Sinninghe Damste J.S."/>
            <person name="Dedysh S.N."/>
        </authorList>
    </citation>
    <scope>NUCLEOTIDE SEQUENCE [LARGE SCALE GENOMIC DNA]</scope>
    <source>
        <strain evidence="1 2">SBC82</strain>
    </source>
</reference>
<organism evidence="1 2">
    <name type="scientific">Acidisarcina polymorpha</name>
    <dbReference type="NCBI Taxonomy" id="2211140"/>
    <lineage>
        <taxon>Bacteria</taxon>
        <taxon>Pseudomonadati</taxon>
        <taxon>Acidobacteriota</taxon>
        <taxon>Terriglobia</taxon>
        <taxon>Terriglobales</taxon>
        <taxon>Acidobacteriaceae</taxon>
        <taxon>Acidisarcina</taxon>
    </lineage>
</organism>
<accession>A0A2Z5FZZ4</accession>
<dbReference type="AlphaFoldDB" id="A0A2Z5FZZ4"/>
<evidence type="ECO:0000313" key="2">
    <source>
        <dbReference type="Proteomes" id="UP000253606"/>
    </source>
</evidence>
<dbReference type="EMBL" id="CP030840">
    <property type="protein sequence ID" value="AXC11965.1"/>
    <property type="molecule type" value="Genomic_DNA"/>
</dbReference>
<proteinExistence type="predicted"/>
<gene>
    <name evidence="1" type="ORF">ACPOL_2652</name>
</gene>
<evidence type="ECO:0000313" key="1">
    <source>
        <dbReference type="EMBL" id="AXC11965.1"/>
    </source>
</evidence>
<sequence length="69" mass="7075">MVVNAQELNPIVAASNLASSRLVSPTKAAAPSGSATISLSAFSVFRIIVWNAFPKTSRGASSVGVQETI</sequence>
<name>A0A2Z5FZZ4_9BACT</name>